<dbReference type="AlphaFoldDB" id="A0A087H2G0"/>
<dbReference type="EMBL" id="CM002872">
    <property type="protein sequence ID" value="KFK36312.1"/>
    <property type="molecule type" value="Genomic_DNA"/>
</dbReference>
<accession>A0A087H2G0</accession>
<reference evidence="2" key="1">
    <citation type="journal article" date="2015" name="Nat. Plants">
        <title>Genome expansion of Arabis alpina linked with retrotransposition and reduced symmetric DNA methylation.</title>
        <authorList>
            <person name="Willing E.M."/>
            <person name="Rawat V."/>
            <person name="Mandakova T."/>
            <person name="Maumus F."/>
            <person name="James G.V."/>
            <person name="Nordstroem K.J."/>
            <person name="Becker C."/>
            <person name="Warthmann N."/>
            <person name="Chica C."/>
            <person name="Szarzynska B."/>
            <person name="Zytnicki M."/>
            <person name="Albani M.C."/>
            <person name="Kiefer C."/>
            <person name="Bergonzi S."/>
            <person name="Castaings L."/>
            <person name="Mateos J.L."/>
            <person name="Berns M.C."/>
            <person name="Bujdoso N."/>
            <person name="Piofczyk T."/>
            <person name="de Lorenzo L."/>
            <person name="Barrero-Sicilia C."/>
            <person name="Mateos I."/>
            <person name="Piednoel M."/>
            <person name="Hagmann J."/>
            <person name="Chen-Min-Tao R."/>
            <person name="Iglesias-Fernandez R."/>
            <person name="Schuster S.C."/>
            <person name="Alonso-Blanco C."/>
            <person name="Roudier F."/>
            <person name="Carbonero P."/>
            <person name="Paz-Ares J."/>
            <person name="Davis S.J."/>
            <person name="Pecinka A."/>
            <person name="Quesneville H."/>
            <person name="Colot V."/>
            <person name="Lysak M.A."/>
            <person name="Weigel D."/>
            <person name="Coupland G."/>
            <person name="Schneeberger K."/>
        </authorList>
    </citation>
    <scope>NUCLEOTIDE SEQUENCE [LARGE SCALE GENOMIC DNA]</scope>
    <source>
        <strain evidence="2">cv. Pajares</strain>
    </source>
</reference>
<evidence type="ECO:0000313" key="1">
    <source>
        <dbReference type="EMBL" id="KFK36312.1"/>
    </source>
</evidence>
<evidence type="ECO:0000313" key="2">
    <source>
        <dbReference type="Proteomes" id="UP000029120"/>
    </source>
</evidence>
<gene>
    <name evidence="1" type="ordered locus">AALP_Aa4g106100</name>
</gene>
<proteinExistence type="predicted"/>
<name>A0A087H2G0_ARAAL</name>
<organism evidence="1 2">
    <name type="scientific">Arabis alpina</name>
    <name type="common">Alpine rock-cress</name>
    <dbReference type="NCBI Taxonomy" id="50452"/>
    <lineage>
        <taxon>Eukaryota</taxon>
        <taxon>Viridiplantae</taxon>
        <taxon>Streptophyta</taxon>
        <taxon>Embryophyta</taxon>
        <taxon>Tracheophyta</taxon>
        <taxon>Spermatophyta</taxon>
        <taxon>Magnoliopsida</taxon>
        <taxon>eudicotyledons</taxon>
        <taxon>Gunneridae</taxon>
        <taxon>Pentapetalae</taxon>
        <taxon>rosids</taxon>
        <taxon>malvids</taxon>
        <taxon>Brassicales</taxon>
        <taxon>Brassicaceae</taxon>
        <taxon>Arabideae</taxon>
        <taxon>Arabis</taxon>
    </lineage>
</organism>
<dbReference type="Gramene" id="KFK36312">
    <property type="protein sequence ID" value="KFK36312"/>
    <property type="gene ID" value="AALP_AA4G106100"/>
</dbReference>
<protein>
    <submittedName>
        <fullName evidence="1">Uncharacterized protein</fullName>
    </submittedName>
</protein>
<dbReference type="Proteomes" id="UP000029120">
    <property type="component" value="Chromosome 4"/>
</dbReference>
<sequence length="42" mass="4978">MYPSSKQETRFEWELTKENVRPLKKLIKESMIISFPGSSFLT</sequence>
<keyword evidence="2" id="KW-1185">Reference proteome</keyword>